<organism evidence="2 3">
    <name type="scientific">Penicillium cosmopolitanum</name>
    <dbReference type="NCBI Taxonomy" id="1131564"/>
    <lineage>
        <taxon>Eukaryota</taxon>
        <taxon>Fungi</taxon>
        <taxon>Dikarya</taxon>
        <taxon>Ascomycota</taxon>
        <taxon>Pezizomycotina</taxon>
        <taxon>Eurotiomycetes</taxon>
        <taxon>Eurotiomycetidae</taxon>
        <taxon>Eurotiales</taxon>
        <taxon>Aspergillaceae</taxon>
        <taxon>Penicillium</taxon>
    </lineage>
</organism>
<evidence type="ECO:0000313" key="3">
    <source>
        <dbReference type="Proteomes" id="UP001147747"/>
    </source>
</evidence>
<dbReference type="OrthoDB" id="10425375at2759"/>
<comment type="caution">
    <text evidence="2">The sequence shown here is derived from an EMBL/GenBank/DDBJ whole genome shotgun (WGS) entry which is preliminary data.</text>
</comment>
<dbReference type="EMBL" id="JAPZBU010000011">
    <property type="protein sequence ID" value="KAJ5379091.1"/>
    <property type="molecule type" value="Genomic_DNA"/>
</dbReference>
<reference evidence="2" key="1">
    <citation type="submission" date="2022-12" db="EMBL/GenBank/DDBJ databases">
        <authorList>
            <person name="Petersen C."/>
        </authorList>
    </citation>
    <scope>NUCLEOTIDE SEQUENCE</scope>
    <source>
        <strain evidence="2">IBT 29677</strain>
    </source>
</reference>
<reference evidence="2" key="2">
    <citation type="journal article" date="2023" name="IMA Fungus">
        <title>Comparative genomic study of the Penicillium genus elucidates a diverse pangenome and 15 lateral gene transfer events.</title>
        <authorList>
            <person name="Petersen C."/>
            <person name="Sorensen T."/>
            <person name="Nielsen M.R."/>
            <person name="Sondergaard T.E."/>
            <person name="Sorensen J.L."/>
            <person name="Fitzpatrick D.A."/>
            <person name="Frisvad J.C."/>
            <person name="Nielsen K.L."/>
        </authorList>
    </citation>
    <scope>NUCLEOTIDE SEQUENCE</scope>
    <source>
        <strain evidence="2">IBT 29677</strain>
    </source>
</reference>
<dbReference type="AlphaFoldDB" id="A0A9W9VH15"/>
<evidence type="ECO:0000313" key="2">
    <source>
        <dbReference type="EMBL" id="KAJ5379091.1"/>
    </source>
</evidence>
<sequence>MPGKFLNCEYVEIYHDLTSEDDQSDSPCLWCWEELPTASIDDPMPTFGCSDYSIEGLNSDISPFELAAQFNPETEREDSSDLAFIQVSLEHYMSDVYSVISSGNPEDDSCGQETPETDILEQLADMLIQIEEEEPLLVHTGLYESSSPSPEEAGSSDSELEEFGFFLTPHEIL</sequence>
<gene>
    <name evidence="2" type="ORF">N7509_012210</name>
</gene>
<feature type="region of interest" description="Disordered" evidence="1">
    <location>
        <begin position="142"/>
        <end position="161"/>
    </location>
</feature>
<dbReference type="Proteomes" id="UP001147747">
    <property type="component" value="Unassembled WGS sequence"/>
</dbReference>
<evidence type="ECO:0000256" key="1">
    <source>
        <dbReference type="SAM" id="MobiDB-lite"/>
    </source>
</evidence>
<protein>
    <submittedName>
        <fullName evidence="2">Uncharacterized protein</fullName>
    </submittedName>
</protein>
<proteinExistence type="predicted"/>
<accession>A0A9W9VH15</accession>
<feature type="compositionally biased region" description="Low complexity" evidence="1">
    <location>
        <begin position="144"/>
        <end position="157"/>
    </location>
</feature>
<name>A0A9W9VH15_9EURO</name>
<dbReference type="RefSeq" id="XP_056482877.1">
    <property type="nucleotide sequence ID" value="XM_056636847.1"/>
</dbReference>
<keyword evidence="3" id="KW-1185">Reference proteome</keyword>
<dbReference type="GeneID" id="81375827"/>